<dbReference type="SUPFAM" id="SSF52096">
    <property type="entry name" value="ClpP/crotonase"/>
    <property type="match status" value="1"/>
</dbReference>
<evidence type="ECO:0000259" key="9">
    <source>
        <dbReference type="Pfam" id="PF24961"/>
    </source>
</evidence>
<dbReference type="GO" id="GO:0016020">
    <property type="term" value="C:membrane"/>
    <property type="evidence" value="ECO:0007669"/>
    <property type="project" value="UniProtKB-SubCell"/>
</dbReference>
<dbReference type="PANTHER" id="PTHR33507:SF4">
    <property type="entry name" value="NODULATION COMPETITIVENESS PROTEIN NFED"/>
    <property type="match status" value="1"/>
</dbReference>
<dbReference type="InterPro" id="IPR052165">
    <property type="entry name" value="Membrane_assoc_protease"/>
</dbReference>
<evidence type="ECO:0000256" key="3">
    <source>
        <dbReference type="ARBA" id="ARBA00022989"/>
    </source>
</evidence>
<dbReference type="Pfam" id="PF01957">
    <property type="entry name" value="NfeD"/>
    <property type="match status" value="1"/>
</dbReference>
<feature type="region of interest" description="Disordered" evidence="5">
    <location>
        <begin position="129"/>
        <end position="153"/>
    </location>
</feature>
<feature type="chain" id="PRO_5015350093" evidence="7">
    <location>
        <begin position="23"/>
        <end position="455"/>
    </location>
</feature>
<feature type="domain" description="NfeD-like C-terminal" evidence="8">
    <location>
        <begin position="401"/>
        <end position="443"/>
    </location>
</feature>
<comment type="subcellular location">
    <subcellularLocation>
        <location evidence="1">Membrane</location>
        <topology evidence="1">Multi-pass membrane protein</topology>
    </subcellularLocation>
</comment>
<protein>
    <submittedName>
        <fullName evidence="11">Nodulation protein NfeD</fullName>
    </submittedName>
</protein>
<dbReference type="Pfam" id="PF24961">
    <property type="entry name" value="NfeD_membrane"/>
    <property type="match status" value="1"/>
</dbReference>
<dbReference type="RefSeq" id="WP_106737495.1">
    <property type="nucleotide sequence ID" value="NZ_CP027657.1"/>
</dbReference>
<feature type="domain" description="NfeD integral membrane" evidence="9">
    <location>
        <begin position="256"/>
        <end position="372"/>
    </location>
</feature>
<evidence type="ECO:0000256" key="7">
    <source>
        <dbReference type="SAM" id="SignalP"/>
    </source>
</evidence>
<evidence type="ECO:0000313" key="11">
    <source>
        <dbReference type="EMBL" id="AVO52667.1"/>
    </source>
</evidence>
<dbReference type="Gene3D" id="3.90.226.10">
    <property type="entry name" value="2-enoyl-CoA Hydratase, Chain A, domain 1"/>
    <property type="match status" value="1"/>
</dbReference>
<keyword evidence="4 6" id="KW-0472">Membrane</keyword>
<dbReference type="Proteomes" id="UP000238327">
    <property type="component" value="Chromosome"/>
</dbReference>
<dbReference type="PANTHER" id="PTHR33507">
    <property type="entry name" value="INNER MEMBRANE PROTEIN YBBJ"/>
    <property type="match status" value="1"/>
</dbReference>
<evidence type="ECO:0000259" key="8">
    <source>
        <dbReference type="Pfam" id="PF01957"/>
    </source>
</evidence>
<feature type="domain" description="NfeD1b N-terminal" evidence="10">
    <location>
        <begin position="38"/>
        <end position="217"/>
    </location>
</feature>
<feature type="transmembrane region" description="Helical" evidence="6">
    <location>
        <begin position="300"/>
        <end position="317"/>
    </location>
</feature>
<dbReference type="Pfam" id="PF25145">
    <property type="entry name" value="NfeD1b_N"/>
    <property type="match status" value="1"/>
</dbReference>
<dbReference type="FunFam" id="3.90.226.10:FF:000089">
    <property type="entry name" value="Membrane-bound serine protease"/>
    <property type="match status" value="1"/>
</dbReference>
<dbReference type="OrthoDB" id="5289056at2"/>
<name>A0A2R3QLR4_ECTME</name>
<dbReference type="EMBL" id="CP027657">
    <property type="protein sequence ID" value="AVO52667.1"/>
    <property type="molecule type" value="Genomic_DNA"/>
</dbReference>
<dbReference type="Gene3D" id="2.40.50.140">
    <property type="entry name" value="Nucleic acid-binding proteins"/>
    <property type="match status" value="1"/>
</dbReference>
<feature type="transmembrane region" description="Helical" evidence="6">
    <location>
        <begin position="324"/>
        <end position="343"/>
    </location>
</feature>
<feature type="signal peptide" evidence="7">
    <location>
        <begin position="1"/>
        <end position="22"/>
    </location>
</feature>
<evidence type="ECO:0000256" key="1">
    <source>
        <dbReference type="ARBA" id="ARBA00004141"/>
    </source>
</evidence>
<dbReference type="SUPFAM" id="SSF141322">
    <property type="entry name" value="NfeD domain-like"/>
    <property type="match status" value="1"/>
</dbReference>
<accession>A0A2R3QLR4</accession>
<reference evidence="11 12" key="1">
    <citation type="submission" date="2018-03" db="EMBL/GenBank/DDBJ databases">
        <title>Complete genome sequence and methylome analysis of Pseudomonas mendocina NEB 698.</title>
        <authorList>
            <person name="Morgan R.D."/>
        </authorList>
    </citation>
    <scope>NUCLEOTIDE SEQUENCE [LARGE SCALE GENOMIC DNA]</scope>
    <source>
        <strain evidence="11 12">NEB698</strain>
    </source>
</reference>
<keyword evidence="3 6" id="KW-1133">Transmembrane helix</keyword>
<evidence type="ECO:0000259" key="10">
    <source>
        <dbReference type="Pfam" id="PF25145"/>
    </source>
</evidence>
<dbReference type="AlphaFoldDB" id="A0A2R3QLR4"/>
<evidence type="ECO:0000256" key="6">
    <source>
        <dbReference type="SAM" id="Phobius"/>
    </source>
</evidence>
<feature type="transmembrane region" description="Helical" evidence="6">
    <location>
        <begin position="349"/>
        <end position="372"/>
    </location>
</feature>
<dbReference type="InterPro" id="IPR029045">
    <property type="entry name" value="ClpP/crotonase-like_dom_sf"/>
</dbReference>
<proteinExistence type="predicted"/>
<dbReference type="CDD" id="cd07020">
    <property type="entry name" value="Clp_protease_NfeD_1"/>
    <property type="match status" value="1"/>
</dbReference>
<sequence>MSVWLRACLCALFFAVSLQLSAAPGAVVQLQVDGVIGPANADYLVRGLSKAIDEGAQLVVIEMDTPGGLDSSMRSIIKAILASPVPVATYVTPGGARAASAGTYILYASHVAAMTPGTNLGAATPVAIGMPGAADKPQAGNEPSEERQTPSDPMVAKQVNDAAAYIRGLANLHGRNAEWAERAVREAVSLSAEEAKAQSVIDYLADDLPELLRQLDGNTLQVAGRPVTLSTTDAPLLSHAPDWRTRLLAVITNPSVALVLMMIGIYGLIFEFTSPGSGVGGVIGGISLIIALYALQLLPVSYAGVVLILLGIAFMVAEAFLPSFGVLGIGGVASFILGALILIDTDVPGFGIPLALIVTLALVSAGMILAILGMALKARRRQQVAGDSGLVGSLTAIQAVQPDNPITGWVVLQGERWQVTAAAPLQPGQQVRVTERQGLRLRVSAVDEVPHDGGG</sequence>
<dbReference type="InterPro" id="IPR002810">
    <property type="entry name" value="NfeD-like_C"/>
</dbReference>
<dbReference type="InterPro" id="IPR012340">
    <property type="entry name" value="NA-bd_OB-fold"/>
</dbReference>
<dbReference type="InterPro" id="IPR056738">
    <property type="entry name" value="NfeD1b_N"/>
</dbReference>
<evidence type="ECO:0000313" key="12">
    <source>
        <dbReference type="Proteomes" id="UP000238327"/>
    </source>
</evidence>
<evidence type="ECO:0000256" key="4">
    <source>
        <dbReference type="ARBA" id="ARBA00023136"/>
    </source>
</evidence>
<gene>
    <name evidence="11" type="ORF">C7A17_07770</name>
</gene>
<keyword evidence="7" id="KW-0732">Signal</keyword>
<feature type="transmembrane region" description="Helical" evidence="6">
    <location>
        <begin position="247"/>
        <end position="269"/>
    </location>
</feature>
<organism evidence="11 12">
    <name type="scientific">Ectopseudomonas mendocina</name>
    <name type="common">Pseudomonas mendocina</name>
    <dbReference type="NCBI Taxonomy" id="300"/>
    <lineage>
        <taxon>Bacteria</taxon>
        <taxon>Pseudomonadati</taxon>
        <taxon>Pseudomonadota</taxon>
        <taxon>Gammaproteobacteria</taxon>
        <taxon>Pseudomonadales</taxon>
        <taxon>Pseudomonadaceae</taxon>
        <taxon>Ectopseudomonas</taxon>
    </lineage>
</organism>
<evidence type="ECO:0000256" key="2">
    <source>
        <dbReference type="ARBA" id="ARBA00022692"/>
    </source>
</evidence>
<dbReference type="InterPro" id="IPR056739">
    <property type="entry name" value="NfeD_membrane"/>
</dbReference>
<evidence type="ECO:0000256" key="5">
    <source>
        <dbReference type="SAM" id="MobiDB-lite"/>
    </source>
</evidence>
<keyword evidence="2 6" id="KW-0812">Transmembrane</keyword>